<protein>
    <submittedName>
        <fullName evidence="4">TetR family transcriptional regulator</fullName>
    </submittedName>
</protein>
<dbReference type="InterPro" id="IPR001647">
    <property type="entry name" value="HTH_TetR"/>
</dbReference>
<proteinExistence type="predicted"/>
<feature type="DNA-binding region" description="H-T-H motif" evidence="2">
    <location>
        <begin position="44"/>
        <end position="63"/>
    </location>
</feature>
<dbReference type="Proteomes" id="UP000251800">
    <property type="component" value="Unassembled WGS sequence"/>
</dbReference>
<organism evidence="4 5">
    <name type="scientific">Abyssibacter profundi</name>
    <dbReference type="NCBI Taxonomy" id="2182787"/>
    <lineage>
        <taxon>Bacteria</taxon>
        <taxon>Pseudomonadati</taxon>
        <taxon>Pseudomonadota</taxon>
        <taxon>Gammaproteobacteria</taxon>
        <taxon>Chromatiales</taxon>
        <taxon>Oceanococcaceae</taxon>
        <taxon>Abyssibacter</taxon>
    </lineage>
</organism>
<dbReference type="InterPro" id="IPR009057">
    <property type="entry name" value="Homeodomain-like_sf"/>
</dbReference>
<name>A0A383XR39_9GAMM</name>
<sequence length="215" mass="23376">MSRSRASRRVYGGQSHADRMAERRAAFIEAGFQLIGTEGYRAATIRAVCKQAGITDRYFYELFGNTEGLLIAVYETVAEALQQALMQALAEADDDIESKTDAGLRAFFAFMRDDRNARIMMAEILGVSAEVTSLYMRTSQAFATLLITAASPLAPGVLDPGQADNALFGQSLVGAIIYAAGAWALSGYREPEEVVIASCRMIVIGAWRQRLETLG</sequence>
<dbReference type="GO" id="GO:0000976">
    <property type="term" value="F:transcription cis-regulatory region binding"/>
    <property type="evidence" value="ECO:0007669"/>
    <property type="project" value="TreeGrafter"/>
</dbReference>
<dbReference type="SUPFAM" id="SSF46689">
    <property type="entry name" value="Homeodomain-like"/>
    <property type="match status" value="1"/>
</dbReference>
<feature type="domain" description="HTH tetR-type" evidence="3">
    <location>
        <begin position="21"/>
        <end position="81"/>
    </location>
</feature>
<evidence type="ECO:0000313" key="4">
    <source>
        <dbReference type="EMBL" id="PWN55093.1"/>
    </source>
</evidence>
<keyword evidence="1 2" id="KW-0238">DNA-binding</keyword>
<dbReference type="PANTHER" id="PTHR30055">
    <property type="entry name" value="HTH-TYPE TRANSCRIPTIONAL REGULATOR RUTR"/>
    <property type="match status" value="1"/>
</dbReference>
<dbReference type="InterPro" id="IPR050109">
    <property type="entry name" value="HTH-type_TetR-like_transc_reg"/>
</dbReference>
<dbReference type="PANTHER" id="PTHR30055:SF226">
    <property type="entry name" value="HTH-TYPE TRANSCRIPTIONAL REGULATOR PKSA"/>
    <property type="match status" value="1"/>
</dbReference>
<dbReference type="OrthoDB" id="9790413at2"/>
<dbReference type="Pfam" id="PF00440">
    <property type="entry name" value="TetR_N"/>
    <property type="match status" value="1"/>
</dbReference>
<comment type="caution">
    <text evidence="4">The sequence shown here is derived from an EMBL/GenBank/DDBJ whole genome shotgun (WGS) entry which is preliminary data.</text>
</comment>
<reference evidence="4 5" key="1">
    <citation type="submission" date="2018-05" db="EMBL/GenBank/DDBJ databases">
        <title>Abyssibacter profundi OUC007T gen. nov., sp. nov, a marine bacterium isolated from seawater of the Mariana Trench.</title>
        <authorList>
            <person name="Zhou S."/>
        </authorList>
    </citation>
    <scope>NUCLEOTIDE SEQUENCE [LARGE SCALE GENOMIC DNA]</scope>
    <source>
        <strain evidence="4 5">OUC007</strain>
    </source>
</reference>
<dbReference type="RefSeq" id="WP_109721092.1">
    <property type="nucleotide sequence ID" value="NZ_QEQK01000013.1"/>
</dbReference>
<evidence type="ECO:0000259" key="3">
    <source>
        <dbReference type="PROSITE" id="PS50977"/>
    </source>
</evidence>
<dbReference type="Gene3D" id="1.10.357.10">
    <property type="entry name" value="Tetracycline Repressor, domain 2"/>
    <property type="match status" value="1"/>
</dbReference>
<dbReference type="AlphaFoldDB" id="A0A383XR39"/>
<evidence type="ECO:0000256" key="1">
    <source>
        <dbReference type="ARBA" id="ARBA00023125"/>
    </source>
</evidence>
<keyword evidence="5" id="KW-1185">Reference proteome</keyword>
<evidence type="ECO:0000313" key="5">
    <source>
        <dbReference type="Proteomes" id="UP000251800"/>
    </source>
</evidence>
<dbReference type="EMBL" id="QEQK01000013">
    <property type="protein sequence ID" value="PWN55093.1"/>
    <property type="molecule type" value="Genomic_DNA"/>
</dbReference>
<dbReference type="GO" id="GO:0003700">
    <property type="term" value="F:DNA-binding transcription factor activity"/>
    <property type="evidence" value="ECO:0007669"/>
    <property type="project" value="TreeGrafter"/>
</dbReference>
<accession>A0A383XR39</accession>
<evidence type="ECO:0000256" key="2">
    <source>
        <dbReference type="PROSITE-ProRule" id="PRU00335"/>
    </source>
</evidence>
<dbReference type="PROSITE" id="PS50977">
    <property type="entry name" value="HTH_TETR_2"/>
    <property type="match status" value="1"/>
</dbReference>
<gene>
    <name evidence="4" type="ORF">DEH80_13770</name>
</gene>